<dbReference type="OrthoDB" id="5850165at2759"/>
<dbReference type="GO" id="GO:0008270">
    <property type="term" value="F:zinc ion binding"/>
    <property type="evidence" value="ECO:0007669"/>
    <property type="project" value="UniProtKB-KW"/>
</dbReference>
<evidence type="ECO:0000259" key="9">
    <source>
        <dbReference type="PROSITE" id="PS51030"/>
    </source>
</evidence>
<reference evidence="10" key="1">
    <citation type="submission" date="2020-09" db="EMBL/GenBank/DDBJ databases">
        <authorList>
            <person name="Kikuchi T."/>
        </authorList>
    </citation>
    <scope>NUCLEOTIDE SEQUENCE</scope>
    <source>
        <strain evidence="10">SH1</strain>
    </source>
</reference>
<keyword evidence="4" id="KW-0805">Transcription regulation</keyword>
<evidence type="ECO:0000256" key="5">
    <source>
        <dbReference type="ARBA" id="ARBA00023125"/>
    </source>
</evidence>
<keyword evidence="7" id="KW-0675">Receptor</keyword>
<dbReference type="PROSITE" id="PS51030">
    <property type="entry name" value="NUCLEAR_REC_DBD_2"/>
    <property type="match status" value="1"/>
</dbReference>
<evidence type="ECO:0000256" key="4">
    <source>
        <dbReference type="ARBA" id="ARBA00023015"/>
    </source>
</evidence>
<evidence type="ECO:0000313" key="10">
    <source>
        <dbReference type="EMBL" id="CAD5220530.1"/>
    </source>
</evidence>
<sequence length="432" mass="50020">MGKLKRRSPRSFRSDEQSDCAVCGRLTRAYFYKLYVCCACTMFYRRNFRSYPRAQCRFRDESCNLKSGPRRFCLRCRLSACRSLGLRMWGKNLVVQANGMPVDDIPEEKLEVVPLDSELDVNVEQTQFICSPASSSSSGCSSSGYSSASSSIFDEPSVVDEYLQFLNYKAVELPTLKKMTNLFRQFDDQQKFISSYQQKSEIFDYTVTDLMYMDHVQFKELEPKILKLSANLITGFLSQFSTTQHTTVQIVKEVMYEMSFYHKIIQTIRQYPVKSSELSLFSGYYSDLTDLENYFVDVVDTPYYHHVCNTLHLFINNLYCLVDEARKMQLHPVEISYLLGQTIFGYLEPSESASMFAHNLSMEFWRYFEINYSTADRFLCLTTFSNSVKNLIITYKQAVEEISAISDAVMAPVNGELDDNLILNMINLHNKF</sequence>
<evidence type="ECO:0000256" key="3">
    <source>
        <dbReference type="ARBA" id="ARBA00022833"/>
    </source>
</evidence>
<evidence type="ECO:0000256" key="6">
    <source>
        <dbReference type="ARBA" id="ARBA00023163"/>
    </source>
</evidence>
<dbReference type="EMBL" id="CAJFCW020000004">
    <property type="protein sequence ID" value="CAG9113827.1"/>
    <property type="molecule type" value="Genomic_DNA"/>
</dbReference>
<dbReference type="PANTHER" id="PTHR46011">
    <property type="entry name" value="NUCLEAR HORMONE RECEPTOR FAMILY MEMBER NHR-86-RELATED"/>
    <property type="match status" value="1"/>
</dbReference>
<evidence type="ECO:0000256" key="2">
    <source>
        <dbReference type="ARBA" id="ARBA00022771"/>
    </source>
</evidence>
<dbReference type="Proteomes" id="UP000614601">
    <property type="component" value="Unassembled WGS sequence"/>
</dbReference>
<dbReference type="SMART" id="SM00399">
    <property type="entry name" value="ZnF_C4"/>
    <property type="match status" value="1"/>
</dbReference>
<evidence type="ECO:0000256" key="7">
    <source>
        <dbReference type="ARBA" id="ARBA00023170"/>
    </source>
</evidence>
<evidence type="ECO:0000313" key="11">
    <source>
        <dbReference type="Proteomes" id="UP000614601"/>
    </source>
</evidence>
<keyword evidence="3" id="KW-0862">Zinc</keyword>
<evidence type="ECO:0000256" key="1">
    <source>
        <dbReference type="ARBA" id="ARBA00022723"/>
    </source>
</evidence>
<dbReference type="InterPro" id="IPR001628">
    <property type="entry name" value="Znf_hrmn_rcpt"/>
</dbReference>
<dbReference type="GO" id="GO:0043565">
    <property type="term" value="F:sequence-specific DNA binding"/>
    <property type="evidence" value="ECO:0007669"/>
    <property type="project" value="InterPro"/>
</dbReference>
<organism evidence="10 11">
    <name type="scientific">Bursaphelenchus okinawaensis</name>
    <dbReference type="NCBI Taxonomy" id="465554"/>
    <lineage>
        <taxon>Eukaryota</taxon>
        <taxon>Metazoa</taxon>
        <taxon>Ecdysozoa</taxon>
        <taxon>Nematoda</taxon>
        <taxon>Chromadorea</taxon>
        <taxon>Rhabditida</taxon>
        <taxon>Tylenchina</taxon>
        <taxon>Tylenchomorpha</taxon>
        <taxon>Aphelenchoidea</taxon>
        <taxon>Aphelenchoididae</taxon>
        <taxon>Bursaphelenchus</taxon>
    </lineage>
</organism>
<dbReference type="Pfam" id="PF00105">
    <property type="entry name" value="zf-C4"/>
    <property type="match status" value="1"/>
</dbReference>
<keyword evidence="8" id="KW-0539">Nucleus</keyword>
<dbReference type="GO" id="GO:0003700">
    <property type="term" value="F:DNA-binding transcription factor activity"/>
    <property type="evidence" value="ECO:0007669"/>
    <property type="project" value="InterPro"/>
</dbReference>
<comment type="caution">
    <text evidence="10">The sequence shown here is derived from an EMBL/GenBank/DDBJ whole genome shotgun (WGS) entry which is preliminary data.</text>
</comment>
<keyword evidence="6" id="KW-0804">Transcription</keyword>
<keyword evidence="11" id="KW-1185">Reference proteome</keyword>
<accession>A0A811KXG3</accession>
<evidence type="ECO:0000256" key="8">
    <source>
        <dbReference type="ARBA" id="ARBA00023242"/>
    </source>
</evidence>
<keyword evidence="1" id="KW-0479">Metal-binding</keyword>
<feature type="domain" description="Nuclear receptor" evidence="9">
    <location>
        <begin position="17"/>
        <end position="93"/>
    </location>
</feature>
<dbReference type="SUPFAM" id="SSF57716">
    <property type="entry name" value="Glucocorticoid receptor-like (DNA-binding domain)"/>
    <property type="match status" value="1"/>
</dbReference>
<dbReference type="EMBL" id="CAJFDH010000004">
    <property type="protein sequence ID" value="CAD5220530.1"/>
    <property type="molecule type" value="Genomic_DNA"/>
</dbReference>
<dbReference type="GO" id="GO:0005634">
    <property type="term" value="C:nucleus"/>
    <property type="evidence" value="ECO:0007669"/>
    <property type="project" value="TreeGrafter"/>
</dbReference>
<dbReference type="PANTHER" id="PTHR46011:SF6">
    <property type="entry name" value="HIGH ZINC ACTIVATED NUCLEAR RECEPTOR PROTEIN"/>
    <property type="match status" value="1"/>
</dbReference>
<protein>
    <recommendedName>
        <fullName evidence="9">Nuclear receptor domain-containing protein</fullName>
    </recommendedName>
</protein>
<dbReference type="AlphaFoldDB" id="A0A811KXG3"/>
<dbReference type="Proteomes" id="UP000783686">
    <property type="component" value="Unassembled WGS sequence"/>
</dbReference>
<gene>
    <name evidence="10" type="ORF">BOKJ2_LOCUS8990</name>
</gene>
<dbReference type="InterPro" id="IPR013088">
    <property type="entry name" value="Znf_NHR/GATA"/>
</dbReference>
<keyword evidence="2" id="KW-0863">Zinc-finger</keyword>
<dbReference type="Gene3D" id="3.30.50.10">
    <property type="entry name" value="Erythroid Transcription Factor GATA-1, subunit A"/>
    <property type="match status" value="1"/>
</dbReference>
<keyword evidence="5" id="KW-0238">DNA-binding</keyword>
<name>A0A811KXG3_9BILA</name>
<proteinExistence type="predicted"/>